<dbReference type="AlphaFoldDB" id="V4ATF8"/>
<reference evidence="2 3" key="1">
    <citation type="journal article" date="2013" name="Nature">
        <title>Insights into bilaterian evolution from three spiralian genomes.</title>
        <authorList>
            <person name="Simakov O."/>
            <person name="Marletaz F."/>
            <person name="Cho S.J."/>
            <person name="Edsinger-Gonzales E."/>
            <person name="Havlak P."/>
            <person name="Hellsten U."/>
            <person name="Kuo D.H."/>
            <person name="Larsson T."/>
            <person name="Lv J."/>
            <person name="Arendt D."/>
            <person name="Savage R."/>
            <person name="Osoegawa K."/>
            <person name="de Jong P."/>
            <person name="Grimwood J."/>
            <person name="Chapman J.A."/>
            <person name="Shapiro H."/>
            <person name="Aerts A."/>
            <person name="Otillar R.P."/>
            <person name="Terry A.Y."/>
            <person name="Boore J.L."/>
            <person name="Grigoriev I.V."/>
            <person name="Lindberg D.R."/>
            <person name="Seaver E.C."/>
            <person name="Weisblat D.A."/>
            <person name="Putnam N.H."/>
            <person name="Rokhsar D.S."/>
        </authorList>
    </citation>
    <scope>NUCLEOTIDE SEQUENCE [LARGE SCALE GENOMIC DNA]</scope>
</reference>
<dbReference type="InterPro" id="IPR013216">
    <property type="entry name" value="Methyltransf_11"/>
</dbReference>
<evidence type="ECO:0000313" key="3">
    <source>
        <dbReference type="Proteomes" id="UP000030746"/>
    </source>
</evidence>
<dbReference type="Gene3D" id="3.40.50.150">
    <property type="entry name" value="Vaccinia Virus protein VP39"/>
    <property type="match status" value="1"/>
</dbReference>
<dbReference type="STRING" id="225164.V4ATF8"/>
<dbReference type="InterPro" id="IPR029063">
    <property type="entry name" value="SAM-dependent_MTases_sf"/>
</dbReference>
<organism evidence="2 3">
    <name type="scientific">Lottia gigantea</name>
    <name type="common">Giant owl limpet</name>
    <dbReference type="NCBI Taxonomy" id="225164"/>
    <lineage>
        <taxon>Eukaryota</taxon>
        <taxon>Metazoa</taxon>
        <taxon>Spiralia</taxon>
        <taxon>Lophotrochozoa</taxon>
        <taxon>Mollusca</taxon>
        <taxon>Gastropoda</taxon>
        <taxon>Patellogastropoda</taxon>
        <taxon>Lottioidea</taxon>
        <taxon>Lottiidae</taxon>
        <taxon>Lottia</taxon>
    </lineage>
</organism>
<evidence type="ECO:0000313" key="2">
    <source>
        <dbReference type="EMBL" id="ESO98185.1"/>
    </source>
</evidence>
<dbReference type="OMA" id="ICVGTMT"/>
<accession>V4ATF8</accession>
<dbReference type="CTD" id="20245629"/>
<dbReference type="GO" id="GO:0008757">
    <property type="term" value="F:S-adenosylmethionine-dependent methyltransferase activity"/>
    <property type="evidence" value="ECO:0007669"/>
    <property type="project" value="InterPro"/>
</dbReference>
<sequence length="258" mass="29416">MSGNRDNTRLDESERKKIFQQFHAKSQGDEHDIWECQKFRASLNSTEVIGIFDEWVKNGDGSYEKDMLGIGYQGHYQTAELLSKHLPGKKDQYKIIDCGAGSGLSGVELKKVGFSHIDWLDPSGLSVEPAKKRKVYERFIVDYLSEKALDVKPDTYDASTCVAAFFEGLIPLGGFNEMIRITKPGGIIILSISETSLNTCKEYKGRFLPRLEELIEAKEWELVEKTHEPHYYRNVPAFFFVMRVLRSGPIQHESKVTK</sequence>
<dbReference type="EMBL" id="KB201262">
    <property type="protein sequence ID" value="ESO98185.1"/>
    <property type="molecule type" value="Genomic_DNA"/>
</dbReference>
<dbReference type="Proteomes" id="UP000030746">
    <property type="component" value="Unassembled WGS sequence"/>
</dbReference>
<name>V4ATF8_LOTGI</name>
<dbReference type="OrthoDB" id="2019266at2759"/>
<dbReference type="SUPFAM" id="SSF53335">
    <property type="entry name" value="S-adenosyl-L-methionine-dependent methyltransferases"/>
    <property type="match status" value="1"/>
</dbReference>
<evidence type="ECO:0000259" key="1">
    <source>
        <dbReference type="Pfam" id="PF08241"/>
    </source>
</evidence>
<keyword evidence="3" id="KW-1185">Reference proteome</keyword>
<feature type="domain" description="Methyltransferase type 11" evidence="1">
    <location>
        <begin position="97"/>
        <end position="190"/>
    </location>
</feature>
<dbReference type="GeneID" id="20245629"/>
<dbReference type="CDD" id="cd02440">
    <property type="entry name" value="AdoMet_MTases"/>
    <property type="match status" value="1"/>
</dbReference>
<dbReference type="HOGENOM" id="CLU_090201_1_0_1"/>
<proteinExistence type="predicted"/>
<dbReference type="RefSeq" id="XP_009050894.1">
    <property type="nucleotide sequence ID" value="XM_009052646.1"/>
</dbReference>
<protein>
    <recommendedName>
        <fullName evidence="1">Methyltransferase type 11 domain-containing protein</fullName>
    </recommendedName>
</protein>
<gene>
    <name evidence="2" type="ORF">LOTGIDRAFT_203701</name>
</gene>
<dbReference type="Pfam" id="PF08241">
    <property type="entry name" value="Methyltransf_11"/>
    <property type="match status" value="1"/>
</dbReference>
<dbReference type="KEGG" id="lgi:LOTGIDRAFT_203701"/>